<dbReference type="STRING" id="35608.A0A2U1MZE0"/>
<feature type="compositionally biased region" description="Polar residues" evidence="1">
    <location>
        <begin position="234"/>
        <end position="271"/>
    </location>
</feature>
<name>A0A2U1MZE0_ARTAN</name>
<reference evidence="2 3" key="1">
    <citation type="journal article" date="2018" name="Mol. Plant">
        <title>The genome of Artemisia annua provides insight into the evolution of Asteraceae family and artemisinin biosynthesis.</title>
        <authorList>
            <person name="Shen Q."/>
            <person name="Zhang L."/>
            <person name="Liao Z."/>
            <person name="Wang S."/>
            <person name="Yan T."/>
            <person name="Shi P."/>
            <person name="Liu M."/>
            <person name="Fu X."/>
            <person name="Pan Q."/>
            <person name="Wang Y."/>
            <person name="Lv Z."/>
            <person name="Lu X."/>
            <person name="Zhang F."/>
            <person name="Jiang W."/>
            <person name="Ma Y."/>
            <person name="Chen M."/>
            <person name="Hao X."/>
            <person name="Li L."/>
            <person name="Tang Y."/>
            <person name="Lv G."/>
            <person name="Zhou Y."/>
            <person name="Sun X."/>
            <person name="Brodelius P.E."/>
            <person name="Rose J.K.C."/>
            <person name="Tang K."/>
        </authorList>
    </citation>
    <scope>NUCLEOTIDE SEQUENCE [LARGE SCALE GENOMIC DNA]</scope>
    <source>
        <strain evidence="3">cv. Huhao1</strain>
        <tissue evidence="2">Leaf</tissue>
    </source>
</reference>
<dbReference type="EMBL" id="PKPP01003991">
    <property type="protein sequence ID" value="PWA66625.1"/>
    <property type="molecule type" value="Genomic_DNA"/>
</dbReference>
<gene>
    <name evidence="2" type="ORF">CTI12_AA324090</name>
</gene>
<dbReference type="OrthoDB" id="295029at2759"/>
<feature type="region of interest" description="Disordered" evidence="1">
    <location>
        <begin position="234"/>
        <end position="273"/>
    </location>
</feature>
<proteinExistence type="predicted"/>
<protein>
    <submittedName>
        <fullName evidence="2">SIT4 phosphatase-associated protein family, Armadillo-type fold protein</fullName>
    </submittedName>
</protein>
<dbReference type="AlphaFoldDB" id="A0A2U1MZE0"/>
<sequence>MVSQAVVLEVQEEGAYYDPITRYGEYAKNGGKTVDVEATFDDAFNGDRVDETEVVADMANFTEVDDDRENETKEDSESRIDPLALSIEVSEQDLDVIDYELFGSDLDDGVDPQRKEHLKKLRRLGKAKHIGPFQFIFYLGQQFADRETVNPCNGRDMWPSVQSPTMLIPPFHKTQVGSQLKKRKMPVDELASQSSLTGKLCRKGKSIRCRFCGNLGHNMKGYMGQGDPKVVGSNQAASDMNGSNQAVGARNGSNQVAGARNGSNQASQRPNSCFDRKKNSLIEHVHEVGLLVRKVIDSEKNVALIVDPKILTLPVEGRTPPSIGNIGHMTRIANKLIEQGENSKLHTVIFACIPMCSIEDVRHYQPRAYNLDGLKYNKAPYFQSFEYLRHKIWRNLVTVGTV</sequence>
<evidence type="ECO:0000313" key="2">
    <source>
        <dbReference type="EMBL" id="PWA66625.1"/>
    </source>
</evidence>
<evidence type="ECO:0000313" key="3">
    <source>
        <dbReference type="Proteomes" id="UP000245207"/>
    </source>
</evidence>
<comment type="caution">
    <text evidence="2">The sequence shown here is derived from an EMBL/GenBank/DDBJ whole genome shotgun (WGS) entry which is preliminary data.</text>
</comment>
<dbReference type="Proteomes" id="UP000245207">
    <property type="component" value="Unassembled WGS sequence"/>
</dbReference>
<accession>A0A2U1MZE0</accession>
<organism evidence="2 3">
    <name type="scientific">Artemisia annua</name>
    <name type="common">Sweet wormwood</name>
    <dbReference type="NCBI Taxonomy" id="35608"/>
    <lineage>
        <taxon>Eukaryota</taxon>
        <taxon>Viridiplantae</taxon>
        <taxon>Streptophyta</taxon>
        <taxon>Embryophyta</taxon>
        <taxon>Tracheophyta</taxon>
        <taxon>Spermatophyta</taxon>
        <taxon>Magnoliopsida</taxon>
        <taxon>eudicotyledons</taxon>
        <taxon>Gunneridae</taxon>
        <taxon>Pentapetalae</taxon>
        <taxon>asterids</taxon>
        <taxon>campanulids</taxon>
        <taxon>Asterales</taxon>
        <taxon>Asteraceae</taxon>
        <taxon>Asteroideae</taxon>
        <taxon>Anthemideae</taxon>
        <taxon>Artemisiinae</taxon>
        <taxon>Artemisia</taxon>
    </lineage>
</organism>
<keyword evidence="3" id="KW-1185">Reference proteome</keyword>
<evidence type="ECO:0000256" key="1">
    <source>
        <dbReference type="SAM" id="MobiDB-lite"/>
    </source>
</evidence>